<keyword evidence="5 6" id="KW-0472">Membrane</keyword>
<dbReference type="Proteomes" id="UP001229651">
    <property type="component" value="Unassembled WGS sequence"/>
</dbReference>
<evidence type="ECO:0000256" key="2">
    <source>
        <dbReference type="ARBA" id="ARBA00022475"/>
    </source>
</evidence>
<keyword evidence="4 6" id="KW-1133">Transmembrane helix</keyword>
<organism evidence="7 8">
    <name type="scientific">Amycolatopsis thermophila</name>
    <dbReference type="NCBI Taxonomy" id="206084"/>
    <lineage>
        <taxon>Bacteria</taxon>
        <taxon>Bacillati</taxon>
        <taxon>Actinomycetota</taxon>
        <taxon>Actinomycetes</taxon>
        <taxon>Pseudonocardiales</taxon>
        <taxon>Pseudonocardiaceae</taxon>
        <taxon>Amycolatopsis</taxon>
    </lineage>
</organism>
<evidence type="ECO:0000313" key="8">
    <source>
        <dbReference type="Proteomes" id="UP001229651"/>
    </source>
</evidence>
<sequence length="343" mass="34757">MTEAKAAPLPDLTRPGGGLLATLFRFQSLFGLVLVFIAAVVYSPSKNGELVFLDSGNLFNVVRSMSEIGILAVGMTLVILIGGIDLSVGSVLGLASVGSAVLLTGNDLGLVPAVLLVLVIGLGFGLLQGFAITSFGIQAFIVTLAGMQIARGLARIWSGGQGVSITYGDGPGQAPTTFSLLGERTFNGLVPIPALIFLVVAALAVVLLRVSAFSRHVYAIGGNEKAARLSGVPVKRVKIVVFGLCGLLAALAGIVHAGQLNFGGPNDGAMYELDAIAAVVIGGTSLMGGRGSVVGTVAGALLVGVLRNILGLNNVDSNVQLLVIGLVIVLAAGLQRLRPASVS</sequence>
<evidence type="ECO:0000256" key="3">
    <source>
        <dbReference type="ARBA" id="ARBA00022692"/>
    </source>
</evidence>
<reference evidence="7 8" key="1">
    <citation type="submission" date="2023-07" db="EMBL/GenBank/DDBJ databases">
        <title>Sequencing the genomes of 1000 actinobacteria strains.</title>
        <authorList>
            <person name="Klenk H.-P."/>
        </authorList>
    </citation>
    <scope>NUCLEOTIDE SEQUENCE [LARGE SCALE GENOMIC DNA]</scope>
    <source>
        <strain evidence="7 8">DSM 45805</strain>
    </source>
</reference>
<evidence type="ECO:0000256" key="6">
    <source>
        <dbReference type="SAM" id="Phobius"/>
    </source>
</evidence>
<feature type="transmembrane region" description="Helical" evidence="6">
    <location>
        <begin position="275"/>
        <end position="306"/>
    </location>
</feature>
<evidence type="ECO:0000313" key="7">
    <source>
        <dbReference type="EMBL" id="MDQ0382222.1"/>
    </source>
</evidence>
<feature type="transmembrane region" description="Helical" evidence="6">
    <location>
        <begin position="68"/>
        <end position="88"/>
    </location>
</feature>
<name>A0ABU0F5A7_9PSEU</name>
<dbReference type="CDD" id="cd06579">
    <property type="entry name" value="TM_PBP1_transp_AraH_like"/>
    <property type="match status" value="1"/>
</dbReference>
<feature type="transmembrane region" description="Helical" evidence="6">
    <location>
        <begin position="108"/>
        <end position="127"/>
    </location>
</feature>
<keyword evidence="2" id="KW-1003">Cell membrane</keyword>
<keyword evidence="8" id="KW-1185">Reference proteome</keyword>
<feature type="transmembrane region" description="Helical" evidence="6">
    <location>
        <begin position="20"/>
        <end position="42"/>
    </location>
</feature>
<evidence type="ECO:0000256" key="1">
    <source>
        <dbReference type="ARBA" id="ARBA00004651"/>
    </source>
</evidence>
<keyword evidence="3 6" id="KW-0812">Transmembrane</keyword>
<dbReference type="Pfam" id="PF02653">
    <property type="entry name" value="BPD_transp_2"/>
    <property type="match status" value="1"/>
</dbReference>
<feature type="transmembrane region" description="Helical" evidence="6">
    <location>
        <begin position="188"/>
        <end position="208"/>
    </location>
</feature>
<dbReference type="PANTHER" id="PTHR32196">
    <property type="entry name" value="ABC TRANSPORTER PERMEASE PROTEIN YPHD-RELATED-RELATED"/>
    <property type="match status" value="1"/>
</dbReference>
<proteinExistence type="predicted"/>
<feature type="transmembrane region" description="Helical" evidence="6">
    <location>
        <begin position="237"/>
        <end position="255"/>
    </location>
</feature>
<evidence type="ECO:0000256" key="4">
    <source>
        <dbReference type="ARBA" id="ARBA00022989"/>
    </source>
</evidence>
<evidence type="ECO:0000256" key="5">
    <source>
        <dbReference type="ARBA" id="ARBA00023136"/>
    </source>
</evidence>
<protein>
    <submittedName>
        <fullName evidence="7">Ribose transport system permease protein</fullName>
    </submittedName>
</protein>
<dbReference type="RefSeq" id="WP_306997229.1">
    <property type="nucleotide sequence ID" value="NZ_JAUSUT010000001.1"/>
</dbReference>
<comment type="caution">
    <text evidence="7">The sequence shown here is derived from an EMBL/GenBank/DDBJ whole genome shotgun (WGS) entry which is preliminary data.</text>
</comment>
<gene>
    <name evidence="7" type="ORF">FB470_006216</name>
</gene>
<comment type="subcellular location">
    <subcellularLocation>
        <location evidence="1">Cell membrane</location>
        <topology evidence="1">Multi-pass membrane protein</topology>
    </subcellularLocation>
</comment>
<dbReference type="EMBL" id="JAUSUT010000001">
    <property type="protein sequence ID" value="MDQ0382222.1"/>
    <property type="molecule type" value="Genomic_DNA"/>
</dbReference>
<dbReference type="InterPro" id="IPR001851">
    <property type="entry name" value="ABC_transp_permease"/>
</dbReference>
<accession>A0ABU0F5A7</accession>
<feature type="transmembrane region" description="Helical" evidence="6">
    <location>
        <begin position="318"/>
        <end position="337"/>
    </location>
</feature>